<evidence type="ECO:0000256" key="3">
    <source>
        <dbReference type="ARBA" id="ARBA00022679"/>
    </source>
</evidence>
<keyword evidence="4" id="KW-0812">Transmembrane</keyword>
<evidence type="ECO:0000313" key="6">
    <source>
        <dbReference type="Proteomes" id="UP000694843"/>
    </source>
</evidence>
<evidence type="ECO:0000259" key="5">
    <source>
        <dbReference type="Pfam" id="PF01755"/>
    </source>
</evidence>
<keyword evidence="3" id="KW-0808">Transferase</keyword>
<dbReference type="Pfam" id="PF01755">
    <property type="entry name" value="Glyco_transf_25"/>
    <property type="match status" value="1"/>
</dbReference>
<gene>
    <name evidence="7" type="primary">LOC108677101</name>
</gene>
<dbReference type="SUPFAM" id="SSF53448">
    <property type="entry name" value="Nucleotide-diphospho-sugar transferases"/>
    <property type="match status" value="1"/>
</dbReference>
<dbReference type="Proteomes" id="UP000694843">
    <property type="component" value="Unplaced"/>
</dbReference>
<feature type="domain" description="Glycosyl transferase family 25" evidence="5">
    <location>
        <begin position="360"/>
        <end position="480"/>
    </location>
</feature>
<evidence type="ECO:0000256" key="1">
    <source>
        <dbReference type="ARBA" id="ARBA00006721"/>
    </source>
</evidence>
<accession>A0A8B7P460</accession>
<proteinExistence type="inferred from homology"/>
<dbReference type="InterPro" id="IPR002654">
    <property type="entry name" value="Glyco_trans_25"/>
</dbReference>
<dbReference type="KEGG" id="hazt:108677101"/>
<dbReference type="Pfam" id="PF03452">
    <property type="entry name" value="Anp1"/>
    <property type="match status" value="1"/>
</dbReference>
<organism evidence="6 7">
    <name type="scientific">Hyalella azteca</name>
    <name type="common">Amphipod</name>
    <dbReference type="NCBI Taxonomy" id="294128"/>
    <lineage>
        <taxon>Eukaryota</taxon>
        <taxon>Metazoa</taxon>
        <taxon>Ecdysozoa</taxon>
        <taxon>Arthropoda</taxon>
        <taxon>Crustacea</taxon>
        <taxon>Multicrustacea</taxon>
        <taxon>Malacostraca</taxon>
        <taxon>Eumalacostraca</taxon>
        <taxon>Peracarida</taxon>
        <taxon>Amphipoda</taxon>
        <taxon>Senticaudata</taxon>
        <taxon>Talitrida</taxon>
        <taxon>Talitroidea</taxon>
        <taxon>Hyalellidae</taxon>
        <taxon>Hyalella</taxon>
    </lineage>
</organism>
<dbReference type="RefSeq" id="XP_018020740.1">
    <property type="nucleotide sequence ID" value="XM_018165251.2"/>
</dbReference>
<dbReference type="GeneID" id="108677101"/>
<dbReference type="Gene3D" id="3.90.550.10">
    <property type="entry name" value="Spore Coat Polysaccharide Biosynthesis Protein SpsA, Chain A"/>
    <property type="match status" value="1"/>
</dbReference>
<keyword evidence="4" id="KW-0472">Membrane</keyword>
<keyword evidence="2" id="KW-0328">Glycosyltransferase</keyword>
<evidence type="ECO:0000313" key="7">
    <source>
        <dbReference type="RefSeq" id="XP_018020740.1"/>
    </source>
</evidence>
<keyword evidence="4" id="KW-1133">Transmembrane helix</keyword>
<dbReference type="CDD" id="cd06532">
    <property type="entry name" value="Glyco_transf_25"/>
    <property type="match status" value="1"/>
</dbReference>
<dbReference type="InterPro" id="IPR050757">
    <property type="entry name" value="Collagen_mod_GT25"/>
</dbReference>
<name>A0A8B7P460_HYAAZ</name>
<dbReference type="GO" id="GO:0050211">
    <property type="term" value="F:procollagen galactosyltransferase activity"/>
    <property type="evidence" value="ECO:0007669"/>
    <property type="project" value="TreeGrafter"/>
</dbReference>
<evidence type="ECO:0000256" key="2">
    <source>
        <dbReference type="ARBA" id="ARBA00022676"/>
    </source>
</evidence>
<dbReference type="AlphaFoldDB" id="A0A8B7P460"/>
<evidence type="ECO:0000256" key="4">
    <source>
        <dbReference type="SAM" id="Phobius"/>
    </source>
</evidence>
<sequence length="506" mass="59223">MKVKSCFSKWKLKLINQMIVCVMMAHITWWLLTQLCWLDVENIMEDAPFRDEHPLVQLVLLVRNKAPVLPYVLSHIHALQYSKRRIILYIRADHCHDRSIDILQDWLHHVAHEYNKTDVALDQTKRKFRGDDNPRMYSIQSYKHVIKLKEDAMTYAKDNNVDYVLLLDADVIITYSNLIDHLISQNKTIVGPLVRFSTSEYEGNIWPKLSKDLWRDTWKFDELNLTSDNEMELGYRNVKLCTKVALVHSCLLINMRKSFVEKLTFDYLKLGHTGKGGKILDDLVSFAVSAENAGIDMIVCNMENYGVLLPYTSGQTDEMFVREVEDMLVKAVNPRSSWQSDTAIGYGKTERDFHKLNIDEIYYINLDRRPERRKSMEFKFRILRLGPVKRIPAVDGRQLEDSYLIERNIKAAEGYRNTFDDSELTKGEIGCFMSHHQIWEDVVSRNLSKVLVFEDDFSFHSGFPSKVEDILSELKRLRLSWDIISLSRLGQRYEMETNVRKMAVYA</sequence>
<dbReference type="PANTHER" id="PTHR10730:SF53">
    <property type="entry name" value="GLYCOSYLTRANSFERASE 25 FAMILY MEMBER"/>
    <property type="match status" value="1"/>
</dbReference>
<reference evidence="7" key="1">
    <citation type="submission" date="2025-08" db="UniProtKB">
        <authorList>
            <consortium name="RefSeq"/>
        </authorList>
    </citation>
    <scope>IDENTIFICATION</scope>
    <source>
        <tissue evidence="7">Whole organism</tissue>
    </source>
</reference>
<keyword evidence="6" id="KW-1185">Reference proteome</keyword>
<feature type="transmembrane region" description="Helical" evidence="4">
    <location>
        <begin position="12"/>
        <end position="32"/>
    </location>
</feature>
<dbReference type="InterPro" id="IPR029044">
    <property type="entry name" value="Nucleotide-diphossugar_trans"/>
</dbReference>
<comment type="similarity">
    <text evidence="1">Belongs to the glycosyltransferase 25 family.</text>
</comment>
<dbReference type="OrthoDB" id="47375at2759"/>
<dbReference type="PANTHER" id="PTHR10730">
    <property type="entry name" value="PROCOLLAGEN-LYSINE,2-OXOGLUTARATE 5-DIOXYGENASE/GLYCOSYLTRANSFERASE 25 FAMILY MEMBER"/>
    <property type="match status" value="1"/>
</dbReference>
<protein>
    <submittedName>
        <fullName evidence="7">Glycosyltransferase 25 family member-like</fullName>
    </submittedName>
</protein>